<dbReference type="OrthoDB" id="1260719at2"/>
<accession>A0A5B2UBL3</accession>
<dbReference type="EMBL" id="VUNZ01000001">
    <property type="protein sequence ID" value="KAA2223886.1"/>
    <property type="molecule type" value="Genomic_DNA"/>
</dbReference>
<gene>
    <name evidence="1" type="ORF">FW780_06730</name>
</gene>
<evidence type="ECO:0000313" key="1">
    <source>
        <dbReference type="EMBL" id="KAA2223886.1"/>
    </source>
</evidence>
<dbReference type="RefSeq" id="WP_149832789.1">
    <property type="nucleotide sequence ID" value="NZ_VUNZ01000001.1"/>
</dbReference>
<reference evidence="1 2" key="1">
    <citation type="journal article" date="2015" name="Int. J. Syst. Evol. Microbiol.">
        <title>Chryseobacterium sediminis sp. nov., isolated from a river sediment.</title>
        <authorList>
            <person name="Kampfer P."/>
            <person name="Busse H.J."/>
            <person name="McInroy J.A."/>
            <person name="Glaeser S.P."/>
        </authorList>
    </citation>
    <scope>NUCLEOTIDE SEQUENCE [LARGE SCALE GENOMIC DNA]</scope>
    <source>
        <strain evidence="1 2">IMT-174</strain>
    </source>
</reference>
<dbReference type="AlphaFoldDB" id="A0A5B2UBL3"/>
<name>A0A5B2UBL3_9FLAO</name>
<organism evidence="1 2">
    <name type="scientific">Chryseobacterium sediminis</name>
    <dbReference type="NCBI Taxonomy" id="1679494"/>
    <lineage>
        <taxon>Bacteria</taxon>
        <taxon>Pseudomonadati</taxon>
        <taxon>Bacteroidota</taxon>
        <taxon>Flavobacteriia</taxon>
        <taxon>Flavobacteriales</taxon>
        <taxon>Weeksellaceae</taxon>
        <taxon>Chryseobacterium group</taxon>
        <taxon>Chryseobacterium</taxon>
    </lineage>
</organism>
<proteinExistence type="predicted"/>
<comment type="caution">
    <text evidence="1">The sequence shown here is derived from an EMBL/GenBank/DDBJ whole genome shotgun (WGS) entry which is preliminary data.</text>
</comment>
<dbReference type="Proteomes" id="UP000323082">
    <property type="component" value="Unassembled WGS sequence"/>
</dbReference>
<evidence type="ECO:0000313" key="2">
    <source>
        <dbReference type="Proteomes" id="UP000323082"/>
    </source>
</evidence>
<protein>
    <submittedName>
        <fullName evidence="1">Uncharacterized protein</fullName>
    </submittedName>
</protein>
<sequence length="150" mass="18275">MQVYINNQETNSQHLFYDEHYYEKYIEDKEIYQFDINIELDIFNKIMQPKYEELLNELIEDDKQTGENYALELFENLTEYPSYEDILNDSKIGMKEKMSYLNTFFISQILNVYFSQKSNFDNKRWVIREVLYLNQKENNVIIKGNAQKID</sequence>